<sequence length="129" mass="15629">MEKQYIEFILQNEDHVQQIERLSKLWEEHLDCVFEGIETTTDGVFVPDSEFHKPVYIEEEIKRLVEDNYYFDHECDPYYVIEDGYNQMLGMGHPSLFIDSVQHEKKRRHTRKRHPKKSWEKLKALGLEE</sequence>
<accession>A0ABW5RR91</accession>
<gene>
    <name evidence="1" type="ORF">ACFSUL_10580</name>
</gene>
<proteinExistence type="predicted"/>
<name>A0ABW5RR91_9BACI</name>
<comment type="caution">
    <text evidence="1">The sequence shown here is derived from an EMBL/GenBank/DDBJ whole genome shotgun (WGS) entry which is preliminary data.</text>
</comment>
<keyword evidence="2" id="KW-1185">Reference proteome</keyword>
<evidence type="ECO:0000313" key="1">
    <source>
        <dbReference type="EMBL" id="MFD2681188.1"/>
    </source>
</evidence>
<dbReference type="RefSeq" id="WP_377935176.1">
    <property type="nucleotide sequence ID" value="NZ_JBHUMF010000026.1"/>
</dbReference>
<protein>
    <submittedName>
        <fullName evidence="1">Uncharacterized protein</fullName>
    </submittedName>
</protein>
<evidence type="ECO:0000313" key="2">
    <source>
        <dbReference type="Proteomes" id="UP001597506"/>
    </source>
</evidence>
<dbReference type="EMBL" id="JBHUMF010000026">
    <property type="protein sequence ID" value="MFD2681188.1"/>
    <property type="molecule type" value="Genomic_DNA"/>
</dbReference>
<reference evidence="2" key="1">
    <citation type="journal article" date="2019" name="Int. J. Syst. Evol. Microbiol.">
        <title>The Global Catalogue of Microorganisms (GCM) 10K type strain sequencing project: providing services to taxonomists for standard genome sequencing and annotation.</title>
        <authorList>
            <consortium name="The Broad Institute Genomics Platform"/>
            <consortium name="The Broad Institute Genome Sequencing Center for Infectious Disease"/>
            <person name="Wu L."/>
            <person name="Ma J."/>
        </authorList>
    </citation>
    <scope>NUCLEOTIDE SEQUENCE [LARGE SCALE GENOMIC DNA]</scope>
    <source>
        <strain evidence="2">KCTC 3913</strain>
    </source>
</reference>
<organism evidence="1 2">
    <name type="scientific">Bacillus seohaeanensis</name>
    <dbReference type="NCBI Taxonomy" id="284580"/>
    <lineage>
        <taxon>Bacteria</taxon>
        <taxon>Bacillati</taxon>
        <taxon>Bacillota</taxon>
        <taxon>Bacilli</taxon>
        <taxon>Bacillales</taxon>
        <taxon>Bacillaceae</taxon>
        <taxon>Bacillus</taxon>
    </lineage>
</organism>
<dbReference type="Proteomes" id="UP001597506">
    <property type="component" value="Unassembled WGS sequence"/>
</dbReference>